<proteinExistence type="predicted"/>
<dbReference type="GO" id="GO:0003676">
    <property type="term" value="F:nucleic acid binding"/>
    <property type="evidence" value="ECO:0007669"/>
    <property type="project" value="InterPro"/>
</dbReference>
<dbReference type="Gene3D" id="3.30.420.10">
    <property type="entry name" value="Ribonuclease H-like superfamily/Ribonuclease H"/>
    <property type="match status" value="1"/>
</dbReference>
<dbReference type="InterPro" id="IPR001584">
    <property type="entry name" value="Integrase_cat-core"/>
</dbReference>
<dbReference type="AlphaFoldDB" id="A0A3P3XLM3"/>
<reference evidence="2" key="1">
    <citation type="submission" date="2017-02" db="EMBL/GenBank/DDBJ databases">
        <authorList>
            <person name="Regsiter A."/>
            <person name="William W."/>
        </authorList>
    </citation>
    <scope>NUCLEOTIDE SEQUENCE</scope>
    <source>
        <strain evidence="2">Bib</strain>
    </source>
</reference>
<name>A0A3P3XLM3_9SPIR</name>
<dbReference type="SUPFAM" id="SSF53098">
    <property type="entry name" value="Ribonuclease H-like"/>
    <property type="match status" value="1"/>
</dbReference>
<dbReference type="EMBL" id="FWDM01000037">
    <property type="protein sequence ID" value="SLM15601.1"/>
    <property type="molecule type" value="Genomic_DNA"/>
</dbReference>
<feature type="domain" description="Integrase catalytic" evidence="1">
    <location>
        <begin position="182"/>
        <end position="347"/>
    </location>
</feature>
<dbReference type="PROSITE" id="PS50994">
    <property type="entry name" value="INTEGRASE"/>
    <property type="match status" value="1"/>
</dbReference>
<protein>
    <submittedName>
        <fullName evidence="2">Integrase domain protein</fullName>
    </submittedName>
</protein>
<accession>A0A3P3XLM3</accession>
<gene>
    <name evidence="2" type="ORF">SPIROBIBN47_50082</name>
</gene>
<organism evidence="2">
    <name type="scientific">uncultured spirochete</name>
    <dbReference type="NCBI Taxonomy" id="156406"/>
    <lineage>
        <taxon>Bacteria</taxon>
        <taxon>Pseudomonadati</taxon>
        <taxon>Spirochaetota</taxon>
        <taxon>Spirochaetia</taxon>
        <taxon>Spirochaetales</taxon>
        <taxon>environmental samples</taxon>
    </lineage>
</organism>
<dbReference type="Pfam" id="PF00665">
    <property type="entry name" value="rve"/>
    <property type="match status" value="1"/>
</dbReference>
<evidence type="ECO:0000259" key="1">
    <source>
        <dbReference type="PROSITE" id="PS50994"/>
    </source>
</evidence>
<dbReference type="GO" id="GO:0015074">
    <property type="term" value="P:DNA integration"/>
    <property type="evidence" value="ECO:0007669"/>
    <property type="project" value="InterPro"/>
</dbReference>
<sequence>MGLSMQERHRIIAETAVRYRAATKLEKGRILDELTALTGYNRKYALHLLTWWGKTVERVVGGTRLKLNIGIPRQRKKRTGKKKYSQELYEALRCIWATFDCMCGKRLAVFIRENITFLARHEEYAITDTLRAQLTAISPATIDRLLAKEKQSPWFLKRHYQANLTANHYKTKIPVRTFYGSDEQRPGYLEIDTVFHSGPSAEHEFCCTLNATDTMTGWVELRALPNRAQRWVKEALVEIRKTLPFRLIAIDSDNGSEFLNKQVYDWCMREHILFTRSRSYHKNDNPFVEQKNSQYVRQFVGYARYDTPEELAALSEVYRVLCPLLNLFYPSTKLIAKHREQATLRKTYDTPQTPFSRVLASPFLPLKAKEQLSALKAHYDPVQLRYELDMALEKLRHAHSHTTRVEISYEES</sequence>
<dbReference type="InterPro" id="IPR036397">
    <property type="entry name" value="RNaseH_sf"/>
</dbReference>
<dbReference type="InterPro" id="IPR012337">
    <property type="entry name" value="RNaseH-like_sf"/>
</dbReference>
<evidence type="ECO:0000313" key="2">
    <source>
        <dbReference type="EMBL" id="SLM15601.1"/>
    </source>
</evidence>